<dbReference type="EMBL" id="ODYU01012863">
    <property type="protein sequence ID" value="SOQ59374.1"/>
    <property type="molecule type" value="Genomic_DNA"/>
</dbReference>
<organism evidence="1">
    <name type="scientific">Spodoptera frugiperda</name>
    <name type="common">Fall armyworm</name>
    <dbReference type="NCBI Taxonomy" id="7108"/>
    <lineage>
        <taxon>Eukaryota</taxon>
        <taxon>Metazoa</taxon>
        <taxon>Ecdysozoa</taxon>
        <taxon>Arthropoda</taxon>
        <taxon>Hexapoda</taxon>
        <taxon>Insecta</taxon>
        <taxon>Pterygota</taxon>
        <taxon>Neoptera</taxon>
        <taxon>Endopterygota</taxon>
        <taxon>Lepidoptera</taxon>
        <taxon>Glossata</taxon>
        <taxon>Ditrysia</taxon>
        <taxon>Noctuoidea</taxon>
        <taxon>Noctuidae</taxon>
        <taxon>Amphipyrinae</taxon>
        <taxon>Spodoptera</taxon>
    </lineage>
</organism>
<accession>A0A2H1X422</accession>
<dbReference type="AlphaFoldDB" id="A0A2H1X422"/>
<sequence length="158" mass="17092">MNGQTTKALLKYCVGQSSSKAICSFQNVDSYGEERARNSMAIQLESLGYILRLGRGGSLAAAGNPTPLRLLISISSSQNRVSPWAPAVSLESQVRCRSFKKEYALFLNAWNGSEIPSTIAHFTVLLSEAEITSLALGEARGSIRLLLSKNHTVPTTVF</sequence>
<reference evidence="1" key="1">
    <citation type="submission" date="2016-07" db="EMBL/GenBank/DDBJ databases">
        <authorList>
            <person name="Bretaudeau A."/>
        </authorList>
    </citation>
    <scope>NUCLEOTIDE SEQUENCE</scope>
    <source>
        <strain evidence="1">Rice</strain>
        <tissue evidence="1">Whole body</tissue>
    </source>
</reference>
<gene>
    <name evidence="1" type="ORF">SFRICE_028961</name>
</gene>
<name>A0A2H1X422_SPOFR</name>
<evidence type="ECO:0000313" key="1">
    <source>
        <dbReference type="EMBL" id="SOQ59374.1"/>
    </source>
</evidence>
<proteinExistence type="predicted"/>
<protein>
    <submittedName>
        <fullName evidence="1">SFRICE_028961</fullName>
    </submittedName>
</protein>